<comment type="caution">
    <text evidence="1">The sequence shown here is derived from an EMBL/GenBank/DDBJ whole genome shotgun (WGS) entry which is preliminary data.</text>
</comment>
<dbReference type="Proteomes" id="UP000823388">
    <property type="component" value="Chromosome 1K"/>
</dbReference>
<accession>A0A8T0XWS4</accession>
<dbReference type="EMBL" id="CM029037">
    <property type="protein sequence ID" value="KAG2661603.1"/>
    <property type="molecule type" value="Genomic_DNA"/>
</dbReference>
<name>A0A8T0XWS4_PANVG</name>
<evidence type="ECO:0000313" key="2">
    <source>
        <dbReference type="Proteomes" id="UP000823388"/>
    </source>
</evidence>
<evidence type="ECO:0000313" key="1">
    <source>
        <dbReference type="EMBL" id="KAG2661603.1"/>
    </source>
</evidence>
<sequence>MAVSPHGESSFFPGDGACCVDGAVKLLFLCFISVLGLDGWAVSGFGHGDGASFFSSCAGDRVRFVLLPSFSSVGYVVGGRVPVLFCWRVVYSDSISCRRFGFGDFFIAGFSCVNARIFCVPSWVVCCPRVNGDDQSVPFNLAVVWRRLDAFTGGMFIGFVSLQGVFLWRLKVHQLLYAGRCSCIPFV</sequence>
<protein>
    <submittedName>
        <fullName evidence="1">Uncharacterized protein</fullName>
    </submittedName>
</protein>
<organism evidence="1 2">
    <name type="scientific">Panicum virgatum</name>
    <name type="common">Blackwell switchgrass</name>
    <dbReference type="NCBI Taxonomy" id="38727"/>
    <lineage>
        <taxon>Eukaryota</taxon>
        <taxon>Viridiplantae</taxon>
        <taxon>Streptophyta</taxon>
        <taxon>Embryophyta</taxon>
        <taxon>Tracheophyta</taxon>
        <taxon>Spermatophyta</taxon>
        <taxon>Magnoliopsida</taxon>
        <taxon>Liliopsida</taxon>
        <taxon>Poales</taxon>
        <taxon>Poaceae</taxon>
        <taxon>PACMAD clade</taxon>
        <taxon>Panicoideae</taxon>
        <taxon>Panicodae</taxon>
        <taxon>Paniceae</taxon>
        <taxon>Panicinae</taxon>
        <taxon>Panicum</taxon>
        <taxon>Panicum sect. Hiantes</taxon>
    </lineage>
</organism>
<keyword evidence="2" id="KW-1185">Reference proteome</keyword>
<reference evidence="1" key="1">
    <citation type="submission" date="2020-05" db="EMBL/GenBank/DDBJ databases">
        <title>WGS assembly of Panicum virgatum.</title>
        <authorList>
            <person name="Lovell J.T."/>
            <person name="Jenkins J."/>
            <person name="Shu S."/>
            <person name="Juenger T.E."/>
            <person name="Schmutz J."/>
        </authorList>
    </citation>
    <scope>NUCLEOTIDE SEQUENCE</scope>
    <source>
        <strain evidence="1">AP13</strain>
    </source>
</reference>
<dbReference type="AlphaFoldDB" id="A0A8T0XWS4"/>
<proteinExistence type="predicted"/>
<gene>
    <name evidence="1" type="ORF">PVAP13_1KG208456</name>
</gene>